<accession>A0A7W3Y6U6</accession>
<dbReference type="RefSeq" id="WP_182688196.1">
    <property type="nucleotide sequence ID" value="NZ_JACHTF010000014.1"/>
</dbReference>
<proteinExistence type="predicted"/>
<name>A0A7W3Y6U6_9GAMM</name>
<gene>
    <name evidence="1" type="ORF">H4F98_12600</name>
</gene>
<dbReference type="InterPro" id="IPR024476">
    <property type="entry name" value="DUF3861"/>
</dbReference>
<protein>
    <submittedName>
        <fullName evidence="1">DUF3861 domain-containing protein</fullName>
    </submittedName>
</protein>
<dbReference type="AlphaFoldDB" id="A0A7W3Y6U6"/>
<organism evidence="1 2">
    <name type="scientific">Marilutibacter spongiae</name>
    <dbReference type="NCBI Taxonomy" id="2025720"/>
    <lineage>
        <taxon>Bacteria</taxon>
        <taxon>Pseudomonadati</taxon>
        <taxon>Pseudomonadota</taxon>
        <taxon>Gammaproteobacteria</taxon>
        <taxon>Lysobacterales</taxon>
        <taxon>Lysobacteraceae</taxon>
        <taxon>Marilutibacter</taxon>
    </lineage>
</organism>
<dbReference type="InterPro" id="IPR038194">
    <property type="entry name" value="DUF3861_sf"/>
</dbReference>
<comment type="caution">
    <text evidence="1">The sequence shown here is derived from an EMBL/GenBank/DDBJ whole genome shotgun (WGS) entry which is preliminary data.</text>
</comment>
<sequence>MALREHRYRVTLEHLAHPRAEGQVHPPLVFEDGNHDDIFEIVERQRASGRFGTADEAAAFALGLKLLGEAVLRNRQDALLQQLKPALGDFVRALKAEGKTRAAAHQVD</sequence>
<keyword evidence="2" id="KW-1185">Reference proteome</keyword>
<dbReference type="EMBL" id="JACHTF010000014">
    <property type="protein sequence ID" value="MBB1061410.1"/>
    <property type="molecule type" value="Genomic_DNA"/>
</dbReference>
<evidence type="ECO:0000313" key="2">
    <source>
        <dbReference type="Proteomes" id="UP000523196"/>
    </source>
</evidence>
<dbReference type="Proteomes" id="UP000523196">
    <property type="component" value="Unassembled WGS sequence"/>
</dbReference>
<evidence type="ECO:0000313" key="1">
    <source>
        <dbReference type="EMBL" id="MBB1061410.1"/>
    </source>
</evidence>
<reference evidence="1 2" key="1">
    <citation type="submission" date="2020-08" db="EMBL/GenBank/DDBJ databases">
        <authorList>
            <person name="Xu S."/>
            <person name="Li A."/>
        </authorList>
    </citation>
    <scope>NUCLEOTIDE SEQUENCE [LARGE SCALE GENOMIC DNA]</scope>
    <source>
        <strain evidence="1 2">119BY6-57</strain>
    </source>
</reference>
<dbReference type="Gene3D" id="3.10.20.850">
    <property type="entry name" value="Protein of unknown function DUF3861"/>
    <property type="match status" value="1"/>
</dbReference>
<dbReference type="Pfam" id="PF12977">
    <property type="entry name" value="DUF3861"/>
    <property type="match status" value="1"/>
</dbReference>